<evidence type="ECO:0000256" key="1">
    <source>
        <dbReference type="SAM" id="Coils"/>
    </source>
</evidence>
<evidence type="ECO:0000313" key="4">
    <source>
        <dbReference type="RefSeq" id="XP_026745351.1"/>
    </source>
</evidence>
<dbReference type="InterPro" id="IPR043502">
    <property type="entry name" value="DNA/RNA_pol_sf"/>
</dbReference>
<dbReference type="InterPro" id="IPR000477">
    <property type="entry name" value="RT_dom"/>
</dbReference>
<dbReference type="SUPFAM" id="SSF56672">
    <property type="entry name" value="DNA/RNA polymerases"/>
    <property type="match status" value="1"/>
</dbReference>
<dbReference type="Pfam" id="PF03258">
    <property type="entry name" value="Baculo_FP"/>
    <property type="match status" value="1"/>
</dbReference>
<gene>
    <name evidence="4" type="primary">LOC113506718</name>
</gene>
<reference evidence="4" key="1">
    <citation type="submission" date="2025-08" db="UniProtKB">
        <authorList>
            <consortium name="RefSeq"/>
        </authorList>
    </citation>
    <scope>IDENTIFICATION</scope>
</reference>
<feature type="coiled-coil region" evidence="1">
    <location>
        <begin position="112"/>
        <end position="160"/>
    </location>
</feature>
<name>A0A7E5WYU6_TRINI</name>
<keyword evidence="1" id="KW-0175">Coiled coil</keyword>
<proteinExistence type="predicted"/>
<evidence type="ECO:0000313" key="3">
    <source>
        <dbReference type="Proteomes" id="UP000322000"/>
    </source>
</evidence>
<keyword evidence="3" id="KW-1185">Reference proteome</keyword>
<dbReference type="Proteomes" id="UP000322000">
    <property type="component" value="Chromosome 23"/>
</dbReference>
<dbReference type="PROSITE" id="PS50878">
    <property type="entry name" value="RT_POL"/>
    <property type="match status" value="1"/>
</dbReference>
<dbReference type="Pfam" id="PF00078">
    <property type="entry name" value="RVT_1"/>
    <property type="match status" value="1"/>
</dbReference>
<dbReference type="CDD" id="cd01650">
    <property type="entry name" value="RT_nLTR_like"/>
    <property type="match status" value="1"/>
</dbReference>
<dbReference type="InterPro" id="IPR004941">
    <property type="entry name" value="FP_N"/>
</dbReference>
<dbReference type="GO" id="GO:0071897">
    <property type="term" value="P:DNA biosynthetic process"/>
    <property type="evidence" value="ECO:0007669"/>
    <property type="project" value="UniProtKB-ARBA"/>
</dbReference>
<dbReference type="RefSeq" id="XP_026745351.1">
    <property type="nucleotide sequence ID" value="XM_026889550.1"/>
</dbReference>
<organism evidence="3 4">
    <name type="scientific">Trichoplusia ni</name>
    <name type="common">Cabbage looper</name>
    <dbReference type="NCBI Taxonomy" id="7111"/>
    <lineage>
        <taxon>Eukaryota</taxon>
        <taxon>Metazoa</taxon>
        <taxon>Ecdysozoa</taxon>
        <taxon>Arthropoda</taxon>
        <taxon>Hexapoda</taxon>
        <taxon>Insecta</taxon>
        <taxon>Pterygota</taxon>
        <taxon>Neoptera</taxon>
        <taxon>Endopterygota</taxon>
        <taxon>Lepidoptera</taxon>
        <taxon>Glossata</taxon>
        <taxon>Ditrysia</taxon>
        <taxon>Noctuoidea</taxon>
        <taxon>Noctuidae</taxon>
        <taxon>Plusiinae</taxon>
        <taxon>Trichoplusia</taxon>
    </lineage>
</organism>
<dbReference type="KEGG" id="tnl:113506718"/>
<sequence length="540" mass="61961">MVQCKKCKLFLSMNKDDVIKCKGDCDGVFHKKCVRNNKQLALKEICEECLKNERSPPQNKDTNSSSKITVNPCETSGEKILEEVNKKLEVIYNMEKKLTELTDTVDFYAEMYQEMSNFKEAAEKKIKSLEQKNVFLEKYNRALEERVEELEMKEKEKCLEICGLENIPNENTKQVVQEVAKLLQVNPEDIEDAERVGKEKDGDQRPRIIKVKLRTKNARIKWMAAKKEHTVTNSKLHSNGSDKRIYINEDLPKQKRRYKYDLLNNERSPATTSYKNTLCECGLHSAIPGNEATREPSLKEEQTSCLDTCGCERDGVWTSRPMSLNFIDKIFEKVIVGQINTFLERNNILSDAQHGFRKERSTATALTRFADFVNESLNLGKQLIALFIDYKKAFDTLDHHVLLQAMEDCGIRGPTNEWFKNYLTNRKIRTVVNGVAGEEAPVDMGVPTGSVFGPVGYIMHVNSVINVVSRCRVYMYADDMCLLYASKDLTEAQESIQSDFERITQWAHDNGIILNIQKTKYMHIYSPYNNRAKAADDSSI</sequence>
<evidence type="ECO:0000259" key="2">
    <source>
        <dbReference type="PROSITE" id="PS50878"/>
    </source>
</evidence>
<dbReference type="PANTHER" id="PTHR33332">
    <property type="entry name" value="REVERSE TRANSCRIPTASE DOMAIN-CONTAINING PROTEIN"/>
    <property type="match status" value="1"/>
</dbReference>
<dbReference type="OrthoDB" id="445826at2759"/>
<dbReference type="GeneID" id="113506718"/>
<accession>A0A7E5WYU6</accession>
<feature type="domain" description="Reverse transcriptase" evidence="2">
    <location>
        <begin position="308"/>
        <end position="540"/>
    </location>
</feature>
<feature type="non-terminal residue" evidence="4">
    <location>
        <position position="540"/>
    </location>
</feature>
<dbReference type="InParanoid" id="A0A7E5WYU6"/>
<dbReference type="AlphaFoldDB" id="A0A7E5WYU6"/>
<protein>
    <submittedName>
        <fullName evidence="4">Uncharacterized protein LOC113506718</fullName>
    </submittedName>
</protein>